<evidence type="ECO:0000259" key="3">
    <source>
        <dbReference type="SMART" id="SM00642"/>
    </source>
</evidence>
<comment type="caution">
    <text evidence="4">The sequence shown here is derived from an EMBL/GenBank/DDBJ whole genome shotgun (WGS) entry which is preliminary data.</text>
</comment>
<evidence type="ECO:0000256" key="2">
    <source>
        <dbReference type="SAM" id="MobiDB-lite"/>
    </source>
</evidence>
<organism evidence="4 5">
    <name type="scientific">Mediterraneibacter catenae</name>
    <dbReference type="NCBI Taxonomy" id="2594882"/>
    <lineage>
        <taxon>Bacteria</taxon>
        <taxon>Bacillati</taxon>
        <taxon>Bacillota</taxon>
        <taxon>Clostridia</taxon>
        <taxon>Lachnospirales</taxon>
        <taxon>Lachnospiraceae</taxon>
        <taxon>Mediterraneibacter</taxon>
    </lineage>
</organism>
<dbReference type="InterPro" id="IPR014756">
    <property type="entry name" value="Ig_E-set"/>
</dbReference>
<evidence type="ECO:0000313" key="5">
    <source>
        <dbReference type="Proteomes" id="UP000322025"/>
    </source>
</evidence>
<dbReference type="Proteomes" id="UP000322025">
    <property type="component" value="Unassembled WGS sequence"/>
</dbReference>
<dbReference type="EMBL" id="VMSO01000001">
    <property type="protein sequence ID" value="KAA8502703.1"/>
    <property type="molecule type" value="Genomic_DNA"/>
</dbReference>
<protein>
    <submittedName>
        <fullName evidence="4">Glycogen debranching protein</fullName>
    </submittedName>
</protein>
<proteinExistence type="inferred from homology"/>
<feature type="compositionally biased region" description="Basic and acidic residues" evidence="2">
    <location>
        <begin position="583"/>
        <end position="592"/>
    </location>
</feature>
<comment type="similarity">
    <text evidence="1">Belongs to the glycosyl hydrolase 13 family.</text>
</comment>
<dbReference type="SUPFAM" id="SSF51445">
    <property type="entry name" value="(Trans)glycosidases"/>
    <property type="match status" value="1"/>
</dbReference>
<reference evidence="4" key="1">
    <citation type="submission" date="2019-07" db="EMBL/GenBank/DDBJ databases">
        <authorList>
            <person name="Wongkuna S."/>
            <person name="Scaria J."/>
        </authorList>
    </citation>
    <scope>NUCLEOTIDE SEQUENCE [LARGE SCALE GENOMIC DNA]</scope>
    <source>
        <strain evidence="4">SW178</strain>
    </source>
</reference>
<keyword evidence="5" id="KW-1185">Reference proteome</keyword>
<name>A0A5M9I1A5_9FIRM</name>
<dbReference type="InterPro" id="IPR013780">
    <property type="entry name" value="Glyco_hydro_b"/>
</dbReference>
<dbReference type="Gene3D" id="2.60.40.1180">
    <property type="entry name" value="Golgi alpha-mannosidase II"/>
    <property type="match status" value="1"/>
</dbReference>
<dbReference type="SUPFAM" id="SSF81296">
    <property type="entry name" value="E set domains"/>
    <property type="match status" value="1"/>
</dbReference>
<gene>
    <name evidence="4" type="ORF">FNY66_00105</name>
</gene>
<dbReference type="Pfam" id="PF00128">
    <property type="entry name" value="Alpha-amylase"/>
    <property type="match status" value="1"/>
</dbReference>
<dbReference type="AlphaFoldDB" id="A0A5M9I1A5"/>
<dbReference type="OrthoDB" id="9761875at2"/>
<dbReference type="InterPro" id="IPR006047">
    <property type="entry name" value="GH13_cat_dom"/>
</dbReference>
<dbReference type="GO" id="GO:0005975">
    <property type="term" value="P:carbohydrate metabolic process"/>
    <property type="evidence" value="ECO:0007669"/>
    <property type="project" value="InterPro"/>
</dbReference>
<dbReference type="Gene3D" id="3.20.20.80">
    <property type="entry name" value="Glycosidases"/>
    <property type="match status" value="2"/>
</dbReference>
<dbReference type="SMART" id="SM00642">
    <property type="entry name" value="Aamy"/>
    <property type="match status" value="1"/>
</dbReference>
<dbReference type="InterPro" id="IPR017853">
    <property type="entry name" value="GH"/>
</dbReference>
<dbReference type="SUPFAM" id="SSF51011">
    <property type="entry name" value="Glycosyl hydrolase domain"/>
    <property type="match status" value="1"/>
</dbReference>
<dbReference type="PANTHER" id="PTHR43002">
    <property type="entry name" value="GLYCOGEN DEBRANCHING ENZYME"/>
    <property type="match status" value="1"/>
</dbReference>
<dbReference type="Gene3D" id="2.60.40.10">
    <property type="entry name" value="Immunoglobulins"/>
    <property type="match status" value="1"/>
</dbReference>
<evidence type="ECO:0000256" key="1">
    <source>
        <dbReference type="ARBA" id="ARBA00008061"/>
    </source>
</evidence>
<dbReference type="InterPro" id="IPR013783">
    <property type="entry name" value="Ig-like_fold"/>
</dbReference>
<dbReference type="CDD" id="cd11234">
    <property type="entry name" value="E_set_GDE_N"/>
    <property type="match status" value="1"/>
</dbReference>
<feature type="compositionally biased region" description="Basic residues" evidence="2">
    <location>
        <begin position="570"/>
        <end position="582"/>
    </location>
</feature>
<accession>A0A5M9I1A5</accession>
<sequence length="592" mass="67443">MKKITGRPQPFGTVVKGTTVNFAVQVPTGKKCELLLYKEGKTRPECTFDMPQEEGIGEVRFLAVENIDAGKYEYNFRIDGRVCLDPYVREIAGKKFFGKKRNLQEHEMRGKLVSPEYDWENDRRLHLPWNEVIAYSLHVRGFTKHSSSKAAHKGTYKGIIEKIPYLKDLGINQIQCMPVYEFEECTKTKINYWGYGPAYYFAPKEAYSAGGSAVHELKDMVKECHRAGIEVVLEMPFTQEVPAQTALECLRFYMLEYHVDGFVVNPYSVPWEMLNSDPLLKDIKLMRKDDAFQNIMRRFLKGDENMINDVMWALSHHSASDGKCNYITAQTGFTLWDLVSYDCKHNDANGENNTDGPDYNYSWNCGAEGPSRKRAVMTLRKNQVRNAFMLLLLAQGTPCILAGDEFYNSQKGNNNVYCQDNEIGWVDWSRLKTDNTLFTYVKNLIAFRKKHPCLHRAEELKGLDRTACGMPDVSYHGENAWQVNAEVYSRQLGVLYAGEDLGDTECFVAYNMHWLPHNYALPSPGKNKRWSSAAATENGVEAVLVPVDDQKKITLKERSITVLVSEKQPGKPKKTPARTKKASAKDGGQEKQ</sequence>
<dbReference type="RefSeq" id="WP_150309908.1">
    <property type="nucleotide sequence ID" value="NZ_VMSO01000001.1"/>
</dbReference>
<evidence type="ECO:0000313" key="4">
    <source>
        <dbReference type="EMBL" id="KAA8502703.1"/>
    </source>
</evidence>
<feature type="region of interest" description="Disordered" evidence="2">
    <location>
        <begin position="564"/>
        <end position="592"/>
    </location>
</feature>
<feature type="domain" description="Glycosyl hydrolase family 13 catalytic" evidence="3">
    <location>
        <begin position="136"/>
        <end position="448"/>
    </location>
</feature>